<name>A0A2T5BU81_9RHOB</name>
<dbReference type="InterPro" id="IPR012001">
    <property type="entry name" value="Thiamin_PyroP_enz_TPP-bd_dom"/>
</dbReference>
<dbReference type="OrthoDB" id="4494979at2"/>
<dbReference type="FunFam" id="3.40.50.970:FF:000007">
    <property type="entry name" value="Acetolactate synthase"/>
    <property type="match status" value="1"/>
</dbReference>
<keyword evidence="3 4" id="KW-0786">Thiamine pyrophosphate</keyword>
<feature type="domain" description="Thiamine pyrophosphate enzyme central" evidence="5">
    <location>
        <begin position="189"/>
        <end position="326"/>
    </location>
</feature>
<dbReference type="PROSITE" id="PS00187">
    <property type="entry name" value="TPP_ENZYMES"/>
    <property type="match status" value="1"/>
</dbReference>
<feature type="domain" description="Thiamine pyrophosphate enzyme N-terminal TPP-binding" evidence="7">
    <location>
        <begin position="4"/>
        <end position="116"/>
    </location>
</feature>
<dbReference type="InterPro" id="IPR029061">
    <property type="entry name" value="THDP-binding"/>
</dbReference>
<evidence type="ECO:0000259" key="5">
    <source>
        <dbReference type="Pfam" id="PF00205"/>
    </source>
</evidence>
<dbReference type="AlphaFoldDB" id="A0A2T5BU81"/>
<dbReference type="InterPro" id="IPR011766">
    <property type="entry name" value="TPP_enzyme_TPP-bd"/>
</dbReference>
<dbReference type="GO" id="GO:0050660">
    <property type="term" value="F:flavin adenine dinucleotide binding"/>
    <property type="evidence" value="ECO:0007669"/>
    <property type="project" value="TreeGrafter"/>
</dbReference>
<evidence type="ECO:0000259" key="7">
    <source>
        <dbReference type="Pfam" id="PF02776"/>
    </source>
</evidence>
<evidence type="ECO:0000259" key="6">
    <source>
        <dbReference type="Pfam" id="PF02775"/>
    </source>
</evidence>
<dbReference type="Pfam" id="PF02775">
    <property type="entry name" value="TPP_enzyme_C"/>
    <property type="match status" value="1"/>
</dbReference>
<accession>A0A2T5BU81</accession>
<dbReference type="Gene3D" id="3.40.50.970">
    <property type="match status" value="2"/>
</dbReference>
<gene>
    <name evidence="8" type="ORF">C8N32_104145</name>
</gene>
<comment type="caution">
    <text evidence="8">The sequence shown here is derived from an EMBL/GenBank/DDBJ whole genome shotgun (WGS) entry which is preliminary data.</text>
</comment>
<evidence type="ECO:0000256" key="3">
    <source>
        <dbReference type="ARBA" id="ARBA00023052"/>
    </source>
</evidence>
<dbReference type="GO" id="GO:0009099">
    <property type="term" value="P:L-valine biosynthetic process"/>
    <property type="evidence" value="ECO:0007669"/>
    <property type="project" value="TreeGrafter"/>
</dbReference>
<dbReference type="GO" id="GO:0000287">
    <property type="term" value="F:magnesium ion binding"/>
    <property type="evidence" value="ECO:0007669"/>
    <property type="project" value="InterPro"/>
</dbReference>
<dbReference type="GO" id="GO:0030976">
    <property type="term" value="F:thiamine pyrophosphate binding"/>
    <property type="evidence" value="ECO:0007669"/>
    <property type="project" value="InterPro"/>
</dbReference>
<dbReference type="CDD" id="cd00568">
    <property type="entry name" value="TPP_enzymes"/>
    <property type="match status" value="1"/>
</dbReference>
<evidence type="ECO:0000256" key="2">
    <source>
        <dbReference type="ARBA" id="ARBA00022679"/>
    </source>
</evidence>
<dbReference type="CDD" id="cd07035">
    <property type="entry name" value="TPP_PYR_POX_like"/>
    <property type="match status" value="1"/>
</dbReference>
<dbReference type="GO" id="GO:0009097">
    <property type="term" value="P:isoleucine biosynthetic process"/>
    <property type="evidence" value="ECO:0007669"/>
    <property type="project" value="TreeGrafter"/>
</dbReference>
<protein>
    <submittedName>
        <fullName evidence="8">Acetolactate synthase-1/2/3 large subunit</fullName>
    </submittedName>
</protein>
<keyword evidence="2" id="KW-0808">Transferase</keyword>
<dbReference type="Pfam" id="PF00205">
    <property type="entry name" value="TPP_enzyme_M"/>
    <property type="match status" value="1"/>
</dbReference>
<organism evidence="8 9">
    <name type="scientific">Rhodovulum imhoffii</name>
    <dbReference type="NCBI Taxonomy" id="365340"/>
    <lineage>
        <taxon>Bacteria</taxon>
        <taxon>Pseudomonadati</taxon>
        <taxon>Pseudomonadota</taxon>
        <taxon>Alphaproteobacteria</taxon>
        <taxon>Rhodobacterales</taxon>
        <taxon>Paracoccaceae</taxon>
        <taxon>Rhodovulum</taxon>
    </lineage>
</organism>
<dbReference type="Pfam" id="PF02776">
    <property type="entry name" value="TPP_enzyme_N"/>
    <property type="match status" value="1"/>
</dbReference>
<dbReference type="NCBIfam" id="NF006052">
    <property type="entry name" value="PRK08199.1"/>
    <property type="match status" value="1"/>
</dbReference>
<dbReference type="Gene3D" id="3.40.50.1220">
    <property type="entry name" value="TPP-binding domain"/>
    <property type="match status" value="1"/>
</dbReference>
<keyword evidence="9" id="KW-1185">Reference proteome</keyword>
<evidence type="ECO:0000313" key="9">
    <source>
        <dbReference type="Proteomes" id="UP000243859"/>
    </source>
</evidence>
<dbReference type="InterPro" id="IPR029035">
    <property type="entry name" value="DHS-like_NAD/FAD-binding_dom"/>
</dbReference>
<dbReference type="InterPro" id="IPR012000">
    <property type="entry name" value="Thiamin_PyroP_enz_cen_dom"/>
</dbReference>
<proteinExistence type="inferred from homology"/>
<dbReference type="GO" id="GO:0003984">
    <property type="term" value="F:acetolactate synthase activity"/>
    <property type="evidence" value="ECO:0007669"/>
    <property type="project" value="TreeGrafter"/>
</dbReference>
<dbReference type="SUPFAM" id="SSF52467">
    <property type="entry name" value="DHS-like NAD/FAD-binding domain"/>
    <property type="match status" value="1"/>
</dbReference>
<dbReference type="Proteomes" id="UP000243859">
    <property type="component" value="Unassembled WGS sequence"/>
</dbReference>
<dbReference type="GO" id="GO:0005948">
    <property type="term" value="C:acetolactate synthase complex"/>
    <property type="evidence" value="ECO:0007669"/>
    <property type="project" value="TreeGrafter"/>
</dbReference>
<evidence type="ECO:0000313" key="8">
    <source>
        <dbReference type="EMBL" id="PTN03034.1"/>
    </source>
</evidence>
<feature type="domain" description="Thiamine pyrophosphate enzyme TPP-binding" evidence="6">
    <location>
        <begin position="380"/>
        <end position="525"/>
    </location>
</feature>
<evidence type="ECO:0000256" key="4">
    <source>
        <dbReference type="RuleBase" id="RU362132"/>
    </source>
</evidence>
<dbReference type="EMBL" id="QAAA01000004">
    <property type="protein sequence ID" value="PTN03034.1"/>
    <property type="molecule type" value="Genomic_DNA"/>
</dbReference>
<dbReference type="PANTHER" id="PTHR18968">
    <property type="entry name" value="THIAMINE PYROPHOSPHATE ENZYMES"/>
    <property type="match status" value="1"/>
</dbReference>
<evidence type="ECO:0000256" key="1">
    <source>
        <dbReference type="ARBA" id="ARBA00007812"/>
    </source>
</evidence>
<sequence length="550" mass="58090">MVRHGGRIVADQLALQGVKRVFSVPGESFLAALDGLYDVGIQNVVCRHEGGAAMAAAAHGRLTGQPGAVFVTRGPGATNAASGLHVARLDSIPMVVFVGQIARSDRDREAFQELDYRAFYGPLVKWVAEVDETARLPEYISRAFHVATSGRPGPVALALPEDMLGATAEVADVPPPARLLAEATAAQAQAVLAALAQAERPLVAVGGPHWSAQAAADLVRFAEAANLPVATTFRRQDYMDNTHPNYVGYLGVGMNPALGQRLAQADLVLALGTRMGDTATGGYTLMAPGTPRQRLVHVHPDPDEPGRVFRPDPGIALAAPAMLAALGAARPGPWADWTRAARADQEAWTLPQQTPGAVRMEAVIQTLSDILPEDAILTNGAGNYAAFLHRYFRFRRHGTQLAPTSGSMGFGFPAAIAAALEHPGRTVVCLAGDGCFQMTLNEFSTAMQYGAKVVVIVANNGRYGTIRMHQERSYPGRVSGTDLVNPDYAALARAYGAEGAVVAEQAEFAPALAQALACGTSFVIELRLDPEALSPALTLTRAREMGQGRS</sequence>
<comment type="similarity">
    <text evidence="1 4">Belongs to the TPP enzyme family.</text>
</comment>
<dbReference type="PANTHER" id="PTHR18968:SF120">
    <property type="entry name" value="ACETOLACTATE SYNTHASE LARGE SUBUNIT"/>
    <property type="match status" value="1"/>
</dbReference>
<dbReference type="SUPFAM" id="SSF52518">
    <property type="entry name" value="Thiamin diphosphate-binding fold (THDP-binding)"/>
    <property type="match status" value="2"/>
</dbReference>
<dbReference type="RefSeq" id="WP_107891451.1">
    <property type="nucleotide sequence ID" value="NZ_NHSI01000059.1"/>
</dbReference>
<dbReference type="InterPro" id="IPR045229">
    <property type="entry name" value="TPP_enz"/>
</dbReference>
<dbReference type="InterPro" id="IPR000399">
    <property type="entry name" value="TPP-bd_CS"/>
</dbReference>
<reference evidence="8 9" key="1">
    <citation type="submission" date="2018-04" db="EMBL/GenBank/DDBJ databases">
        <title>Genomic Encyclopedia of Archaeal and Bacterial Type Strains, Phase II (KMG-II): from individual species to whole genera.</title>
        <authorList>
            <person name="Goeker M."/>
        </authorList>
    </citation>
    <scope>NUCLEOTIDE SEQUENCE [LARGE SCALE GENOMIC DNA]</scope>
    <source>
        <strain evidence="8 9">DSM 18064</strain>
    </source>
</reference>